<dbReference type="OrthoDB" id="9769447at2"/>
<keyword evidence="6" id="KW-1185">Reference proteome</keyword>
<evidence type="ECO:0000313" key="6">
    <source>
        <dbReference type="Proteomes" id="UP000287865"/>
    </source>
</evidence>
<evidence type="ECO:0000313" key="4">
    <source>
        <dbReference type="EMBL" id="RUO19729.1"/>
    </source>
</evidence>
<dbReference type="Gene3D" id="1.10.1530.10">
    <property type="match status" value="1"/>
</dbReference>
<reference evidence="3 5" key="2">
    <citation type="submission" date="2018-06" db="EMBL/GenBank/DDBJ databases">
        <title>Genomic Encyclopedia of Type Strains, Phase III (KMG-III): the genomes of soil and plant-associated and newly described type strains.</title>
        <authorList>
            <person name="Whitman W."/>
        </authorList>
    </citation>
    <scope>NUCLEOTIDE SEQUENCE [LARGE SCALE GENOMIC DNA]</scope>
    <source>
        <strain evidence="3 5">CGMCC 1.15366</strain>
    </source>
</reference>
<comment type="similarity">
    <text evidence="1">Belongs to the LDH2/MDH2 oxidoreductase family.</text>
</comment>
<evidence type="ECO:0000313" key="3">
    <source>
        <dbReference type="EMBL" id="RAJ94628.1"/>
    </source>
</evidence>
<evidence type="ECO:0000313" key="5">
    <source>
        <dbReference type="Proteomes" id="UP000249203"/>
    </source>
</evidence>
<dbReference type="PANTHER" id="PTHR11091:SF0">
    <property type="entry name" value="MALATE DEHYDROGENASE"/>
    <property type="match status" value="1"/>
</dbReference>
<dbReference type="RefSeq" id="WP_111570200.1">
    <property type="nucleotide sequence ID" value="NZ_PIPK01000015.1"/>
</dbReference>
<evidence type="ECO:0000256" key="2">
    <source>
        <dbReference type="ARBA" id="ARBA00023002"/>
    </source>
</evidence>
<organism evidence="3 5">
    <name type="scientific">Aliidiomarina maris</name>
    <dbReference type="NCBI Taxonomy" id="531312"/>
    <lineage>
        <taxon>Bacteria</taxon>
        <taxon>Pseudomonadati</taxon>
        <taxon>Pseudomonadota</taxon>
        <taxon>Gammaproteobacteria</taxon>
        <taxon>Alteromonadales</taxon>
        <taxon>Idiomarinaceae</taxon>
        <taxon>Aliidiomarina</taxon>
    </lineage>
</organism>
<gene>
    <name evidence="3" type="ORF">B0I24_11431</name>
    <name evidence="4" type="ORF">CWE07_12700</name>
</gene>
<dbReference type="EMBL" id="PIPK01000015">
    <property type="protein sequence ID" value="RUO19729.1"/>
    <property type="molecule type" value="Genomic_DNA"/>
</dbReference>
<reference evidence="4 6" key="1">
    <citation type="journal article" date="2018" name="Front. Microbiol.">
        <title>Genome-Based Analysis Reveals the Taxonomy and Diversity of the Family Idiomarinaceae.</title>
        <authorList>
            <person name="Liu Y."/>
            <person name="Lai Q."/>
            <person name="Shao Z."/>
        </authorList>
    </citation>
    <scope>NUCLEOTIDE SEQUENCE [LARGE SCALE GENOMIC DNA]</scope>
    <source>
        <strain evidence="4 6">CF12-14</strain>
    </source>
</reference>
<dbReference type="GO" id="GO:0016491">
    <property type="term" value="F:oxidoreductase activity"/>
    <property type="evidence" value="ECO:0007669"/>
    <property type="project" value="UniProtKB-KW"/>
</dbReference>
<accession>A0A327WQJ3</accession>
<protein>
    <submittedName>
        <fullName evidence="3">LDH2 family malate/lactate/ureidoglycolate dehydrogenase</fullName>
    </submittedName>
    <submittedName>
        <fullName evidence="4">Lactate dehydrogenase</fullName>
    </submittedName>
</protein>
<keyword evidence="2" id="KW-0560">Oxidoreductase</keyword>
<dbReference type="InterPro" id="IPR043144">
    <property type="entry name" value="Mal/L-sulf/L-lact_DH-like_ah"/>
</dbReference>
<sequence length="358" mass="37847">MNTFAAQDLATFAQTVLAKAGARDDIAAATATYLLEGDLLGFSTHGLKRLYFNAKLLADGKARGDGAIKIVRDRAAVATWDAAFLPGPYVAAQAVEAACAKAKIAGTGSIVVKRAQHVASLAAYLRIATEQGLLVNLICSTPAQSSVAPFGAKQALFSPNPYAVGVPTSTTPILIDISLSMTAAGKVRQFWERGEALPWPALITATGELSQDPSVYIEGEGAAILPLGGHDLGYKGSALCLMSEIWTMGLSNYGRSQGPDDGESNSLFVQVLDPAAFGEPSEFIQQADDLVARMQACTPIDSTKPVRVPGQRALQYRQQQLAEGVQLDSATVGRLERAAERFDVAMPKAMPKPMPLRL</sequence>
<dbReference type="AlphaFoldDB" id="A0A327WQJ3"/>
<dbReference type="Pfam" id="PF02615">
    <property type="entry name" value="Ldh_2"/>
    <property type="match status" value="1"/>
</dbReference>
<dbReference type="EMBL" id="QLMD01000014">
    <property type="protein sequence ID" value="RAJ94628.1"/>
    <property type="molecule type" value="Genomic_DNA"/>
</dbReference>
<proteinExistence type="inferred from homology"/>
<dbReference type="PANTHER" id="PTHR11091">
    <property type="entry name" value="OXIDOREDUCTASE-RELATED"/>
    <property type="match status" value="1"/>
</dbReference>
<dbReference type="Proteomes" id="UP000249203">
    <property type="component" value="Unassembled WGS sequence"/>
</dbReference>
<dbReference type="InterPro" id="IPR036111">
    <property type="entry name" value="Mal/L-sulfo/L-lacto_DH-like_sf"/>
</dbReference>
<comment type="caution">
    <text evidence="3">The sequence shown here is derived from an EMBL/GenBank/DDBJ whole genome shotgun (WGS) entry which is preliminary data.</text>
</comment>
<dbReference type="InterPro" id="IPR043143">
    <property type="entry name" value="Mal/L-sulf/L-lact_DH-like_NADP"/>
</dbReference>
<dbReference type="Gene3D" id="3.30.1370.60">
    <property type="entry name" value="Hypothetical oxidoreductase yiak, domain 2"/>
    <property type="match status" value="1"/>
</dbReference>
<name>A0A327WQJ3_9GAMM</name>
<dbReference type="Proteomes" id="UP000287865">
    <property type="component" value="Unassembled WGS sequence"/>
</dbReference>
<dbReference type="InterPro" id="IPR003767">
    <property type="entry name" value="Malate/L-lactate_DH-like"/>
</dbReference>
<dbReference type="SUPFAM" id="SSF89733">
    <property type="entry name" value="L-sulfolactate dehydrogenase-like"/>
    <property type="match status" value="1"/>
</dbReference>
<evidence type="ECO:0000256" key="1">
    <source>
        <dbReference type="ARBA" id="ARBA00006056"/>
    </source>
</evidence>